<evidence type="ECO:0000256" key="10">
    <source>
        <dbReference type="ARBA" id="ARBA00023288"/>
    </source>
</evidence>
<evidence type="ECO:0000313" key="15">
    <source>
        <dbReference type="Proteomes" id="UP000011083"/>
    </source>
</evidence>
<keyword evidence="4" id="KW-1003">Cell membrane</keyword>
<name>L8GX07_ACACF</name>
<dbReference type="Pfam" id="PF00071">
    <property type="entry name" value="Ras"/>
    <property type="match status" value="1"/>
</dbReference>
<organism evidence="14 15">
    <name type="scientific">Acanthamoeba castellanii (strain ATCC 30010 / Neff)</name>
    <dbReference type="NCBI Taxonomy" id="1257118"/>
    <lineage>
        <taxon>Eukaryota</taxon>
        <taxon>Amoebozoa</taxon>
        <taxon>Discosea</taxon>
        <taxon>Longamoebia</taxon>
        <taxon>Centramoebida</taxon>
        <taxon>Acanthamoebidae</taxon>
        <taxon>Acanthamoeba</taxon>
    </lineage>
</organism>
<dbReference type="OrthoDB" id="5976022at2759"/>
<dbReference type="PANTHER" id="PTHR24070">
    <property type="entry name" value="RAS, DI-RAS, AND RHEB FAMILY MEMBERS OF SMALL GTPASE SUPERFAMILY"/>
    <property type="match status" value="1"/>
</dbReference>
<keyword evidence="9" id="KW-0472">Membrane</keyword>
<evidence type="ECO:0000256" key="13">
    <source>
        <dbReference type="ARBA" id="ARBA00048098"/>
    </source>
</evidence>
<keyword evidence="15" id="KW-1185">Reference proteome</keyword>
<keyword evidence="11" id="KW-0636">Prenylation</keyword>
<dbReference type="FunFam" id="3.40.50.300:FF:000080">
    <property type="entry name" value="Ras-like GTPase Ras1"/>
    <property type="match status" value="1"/>
</dbReference>
<dbReference type="VEuPathDB" id="AmoebaDB:ACA1_062400"/>
<dbReference type="GeneID" id="14918050"/>
<dbReference type="InterPro" id="IPR001806">
    <property type="entry name" value="Small_GTPase"/>
</dbReference>
<dbReference type="GO" id="GO:0003925">
    <property type="term" value="F:G protein activity"/>
    <property type="evidence" value="ECO:0007669"/>
    <property type="project" value="UniProtKB-EC"/>
</dbReference>
<protein>
    <recommendedName>
        <fullName evidence="3">small monomeric GTPase</fullName>
        <ecNumber evidence="3">3.6.5.2</ecNumber>
    </recommendedName>
</protein>
<evidence type="ECO:0000256" key="12">
    <source>
        <dbReference type="ARBA" id="ARBA00037188"/>
    </source>
</evidence>
<evidence type="ECO:0000313" key="14">
    <source>
        <dbReference type="EMBL" id="ELR17497.1"/>
    </source>
</evidence>
<comment type="subcellular location">
    <subcellularLocation>
        <location evidence="1">Cell membrane</location>
        <topology evidence="1">Lipid-anchor</topology>
        <orientation evidence="1">Cytoplasmic side</orientation>
    </subcellularLocation>
</comment>
<dbReference type="EC" id="3.6.5.2" evidence="3"/>
<sequence length="188" mass="21557">MEYRLVVLGPGGVGKSALTIQLTHQEYVDSHNPTIEDSYRYDTEIDGEACRLDILDTAGQEEFVAMRDSYMSEGEGFLCVYSITDRNSFEEMAGFHKHISRVKNELHVPMILVGNKCDLAPEKRVVSKEEGEKLAKTFNCPFLEASAKERINTEECFFKVVREIRKYRQARGWTDRKRSKPTKGCSLY</sequence>
<comment type="similarity">
    <text evidence="2">Belongs to the small GTPase superfamily. Ras family.</text>
</comment>
<evidence type="ECO:0000256" key="8">
    <source>
        <dbReference type="ARBA" id="ARBA00023134"/>
    </source>
</evidence>
<dbReference type="PROSITE" id="PS51419">
    <property type="entry name" value="RAB"/>
    <property type="match status" value="1"/>
</dbReference>
<evidence type="ECO:0000256" key="2">
    <source>
        <dbReference type="ARBA" id="ARBA00008344"/>
    </source>
</evidence>
<dbReference type="EMBL" id="KB007974">
    <property type="protein sequence ID" value="ELR17497.1"/>
    <property type="molecule type" value="Genomic_DNA"/>
</dbReference>
<accession>L8GX07</accession>
<dbReference type="Proteomes" id="UP000011083">
    <property type="component" value="Unassembled WGS sequence"/>
</dbReference>
<evidence type="ECO:0000256" key="5">
    <source>
        <dbReference type="ARBA" id="ARBA00022481"/>
    </source>
</evidence>
<dbReference type="OMA" id="CEFTEAS"/>
<comment type="function">
    <text evidence="12">Ras proteins bind GDP/GTP and possess intrinsic GTPase activity.</text>
</comment>
<dbReference type="SMART" id="SM00175">
    <property type="entry name" value="RAB"/>
    <property type="match status" value="1"/>
</dbReference>
<proteinExistence type="inferred from homology"/>
<gene>
    <name evidence="14" type="ORF">ACA1_062400</name>
</gene>
<dbReference type="GO" id="GO:0007165">
    <property type="term" value="P:signal transduction"/>
    <property type="evidence" value="ECO:0007669"/>
    <property type="project" value="InterPro"/>
</dbReference>
<keyword evidence="8" id="KW-0342">GTP-binding</keyword>
<keyword evidence="10" id="KW-0449">Lipoprotein</keyword>
<dbReference type="SMART" id="SM00174">
    <property type="entry name" value="RHO"/>
    <property type="match status" value="1"/>
</dbReference>
<evidence type="ECO:0000256" key="9">
    <source>
        <dbReference type="ARBA" id="ARBA00023136"/>
    </source>
</evidence>
<keyword evidence="6" id="KW-0547">Nucleotide-binding</keyword>
<keyword evidence="7" id="KW-0378">Hydrolase</keyword>
<keyword evidence="5" id="KW-0488">Methylation</keyword>
<dbReference type="PROSITE" id="PS51420">
    <property type="entry name" value="RHO"/>
    <property type="match status" value="1"/>
</dbReference>
<dbReference type="InterPro" id="IPR005225">
    <property type="entry name" value="Small_GTP-bd"/>
</dbReference>
<dbReference type="CDD" id="cd00876">
    <property type="entry name" value="Ras"/>
    <property type="match status" value="1"/>
</dbReference>
<dbReference type="AlphaFoldDB" id="L8GX07"/>
<dbReference type="KEGG" id="acan:ACA1_062400"/>
<evidence type="ECO:0000256" key="7">
    <source>
        <dbReference type="ARBA" id="ARBA00022801"/>
    </source>
</evidence>
<dbReference type="SMART" id="SM00173">
    <property type="entry name" value="RAS"/>
    <property type="match status" value="1"/>
</dbReference>
<dbReference type="PROSITE" id="PS51421">
    <property type="entry name" value="RAS"/>
    <property type="match status" value="1"/>
</dbReference>
<evidence type="ECO:0000256" key="11">
    <source>
        <dbReference type="ARBA" id="ARBA00023289"/>
    </source>
</evidence>
<dbReference type="Gene3D" id="3.40.50.300">
    <property type="entry name" value="P-loop containing nucleotide triphosphate hydrolases"/>
    <property type="match status" value="1"/>
</dbReference>
<dbReference type="GO" id="GO:0005525">
    <property type="term" value="F:GTP binding"/>
    <property type="evidence" value="ECO:0007669"/>
    <property type="project" value="UniProtKB-KW"/>
</dbReference>
<dbReference type="PRINTS" id="PR00449">
    <property type="entry name" value="RASTRNSFRMNG"/>
</dbReference>
<dbReference type="InterPro" id="IPR020849">
    <property type="entry name" value="Small_GTPase_Ras-type"/>
</dbReference>
<dbReference type="NCBIfam" id="TIGR00231">
    <property type="entry name" value="small_GTP"/>
    <property type="match status" value="1"/>
</dbReference>
<dbReference type="STRING" id="1257118.L8GX07"/>
<evidence type="ECO:0000256" key="6">
    <source>
        <dbReference type="ARBA" id="ARBA00022741"/>
    </source>
</evidence>
<evidence type="ECO:0000256" key="4">
    <source>
        <dbReference type="ARBA" id="ARBA00022475"/>
    </source>
</evidence>
<reference evidence="14 15" key="1">
    <citation type="journal article" date="2013" name="Genome Biol.">
        <title>Genome of Acanthamoeba castellanii highlights extensive lateral gene transfer and early evolution of tyrosine kinase signaling.</title>
        <authorList>
            <person name="Clarke M."/>
            <person name="Lohan A.J."/>
            <person name="Liu B."/>
            <person name="Lagkouvardos I."/>
            <person name="Roy S."/>
            <person name="Zafar N."/>
            <person name="Bertelli C."/>
            <person name="Schilde C."/>
            <person name="Kianianmomeni A."/>
            <person name="Burglin T.R."/>
            <person name="Frech C."/>
            <person name="Turcotte B."/>
            <person name="Kopec K.O."/>
            <person name="Synnott J.M."/>
            <person name="Choo C."/>
            <person name="Paponov I."/>
            <person name="Finkler A."/>
            <person name="Soon Heng Tan C."/>
            <person name="Hutchins A.P."/>
            <person name="Weinmeier T."/>
            <person name="Rattei T."/>
            <person name="Chu J.S."/>
            <person name="Gimenez G."/>
            <person name="Irimia M."/>
            <person name="Rigden D.J."/>
            <person name="Fitzpatrick D.A."/>
            <person name="Lorenzo-Morales J."/>
            <person name="Bateman A."/>
            <person name="Chiu C.H."/>
            <person name="Tang P."/>
            <person name="Hegemann P."/>
            <person name="Fromm H."/>
            <person name="Raoult D."/>
            <person name="Greub G."/>
            <person name="Miranda-Saavedra D."/>
            <person name="Chen N."/>
            <person name="Nash P."/>
            <person name="Ginger M.L."/>
            <person name="Horn M."/>
            <person name="Schaap P."/>
            <person name="Caler L."/>
            <person name="Loftus B."/>
        </authorList>
    </citation>
    <scope>NUCLEOTIDE SEQUENCE [LARGE SCALE GENOMIC DNA]</scope>
    <source>
        <strain evidence="14 15">Neff</strain>
    </source>
</reference>
<comment type="catalytic activity">
    <reaction evidence="13">
        <text>GTP + H2O = GDP + phosphate + H(+)</text>
        <dbReference type="Rhea" id="RHEA:19669"/>
        <dbReference type="ChEBI" id="CHEBI:15377"/>
        <dbReference type="ChEBI" id="CHEBI:15378"/>
        <dbReference type="ChEBI" id="CHEBI:37565"/>
        <dbReference type="ChEBI" id="CHEBI:43474"/>
        <dbReference type="ChEBI" id="CHEBI:58189"/>
        <dbReference type="EC" id="3.6.5.2"/>
    </reaction>
</comment>
<dbReference type="SUPFAM" id="SSF52540">
    <property type="entry name" value="P-loop containing nucleoside triphosphate hydrolases"/>
    <property type="match status" value="1"/>
</dbReference>
<dbReference type="RefSeq" id="XP_004339510.1">
    <property type="nucleotide sequence ID" value="XM_004339462.1"/>
</dbReference>
<dbReference type="GO" id="GO:0005886">
    <property type="term" value="C:plasma membrane"/>
    <property type="evidence" value="ECO:0007669"/>
    <property type="project" value="UniProtKB-SubCell"/>
</dbReference>
<dbReference type="InterPro" id="IPR027417">
    <property type="entry name" value="P-loop_NTPase"/>
</dbReference>
<evidence type="ECO:0000256" key="3">
    <source>
        <dbReference type="ARBA" id="ARBA00011984"/>
    </source>
</evidence>
<evidence type="ECO:0000256" key="1">
    <source>
        <dbReference type="ARBA" id="ARBA00004342"/>
    </source>
</evidence>